<feature type="domain" description="DUF7847" evidence="2">
    <location>
        <begin position="128"/>
        <end position="264"/>
    </location>
</feature>
<feature type="transmembrane region" description="Helical" evidence="1">
    <location>
        <begin position="35"/>
        <end position="54"/>
    </location>
</feature>
<keyword evidence="1" id="KW-0812">Transmembrane</keyword>
<feature type="transmembrane region" description="Helical" evidence="1">
    <location>
        <begin position="152"/>
        <end position="168"/>
    </location>
</feature>
<reference evidence="3" key="1">
    <citation type="submission" date="2022-11" db="EMBL/GenBank/DDBJ databases">
        <title>Marilongibacter aestuarii gen. nov., sp. nov., isolated from tidal flat sediment.</title>
        <authorList>
            <person name="Jiayan W."/>
        </authorList>
    </citation>
    <scope>NUCLEOTIDE SEQUENCE</scope>
    <source>
        <strain evidence="3">Z1-6</strain>
    </source>
</reference>
<keyword evidence="1" id="KW-0472">Membrane</keyword>
<evidence type="ECO:0000256" key="1">
    <source>
        <dbReference type="SAM" id="Phobius"/>
    </source>
</evidence>
<dbReference type="InterPro" id="IPR057169">
    <property type="entry name" value="DUF7847"/>
</dbReference>
<accession>A0A9X3F283</accession>
<dbReference type="Pfam" id="PF25231">
    <property type="entry name" value="DUF7847"/>
    <property type="match status" value="1"/>
</dbReference>
<dbReference type="EMBL" id="JAPOHD010000005">
    <property type="protein sequence ID" value="MCY1719140.1"/>
    <property type="molecule type" value="Genomic_DNA"/>
</dbReference>
<comment type="caution">
    <text evidence="3">The sequence shown here is derived from an EMBL/GenBank/DDBJ whole genome shotgun (WGS) entry which is preliminary data.</text>
</comment>
<sequence>MEQKEIQFRKKRELGVIISDSFEFLKLEIKPISRLILIYVLPFVVLYAFGQVYLQRNVLSAIDLTDQEKLMANIGPFYLNMFLFLFFGLFIQSLLVGTYYSYIEAYLKLGKGNFNLSDISAKFFANSLLAMGANLVFAVIVFFGIIMCFLPGIYFANTFSLLLIIFIYEKKGLGDALSRSWKLVNTQWWNTLILNLLAIVMIWAVSMLISIPTMVMGISKNLFSSEFTNPVDYPQWYWIVTGITAAVSTLLMIIPFTFQAFQYFNLEERENPTINLNDNSITE</sequence>
<evidence type="ECO:0000259" key="2">
    <source>
        <dbReference type="Pfam" id="PF25231"/>
    </source>
</evidence>
<keyword evidence="4" id="KW-1185">Reference proteome</keyword>
<evidence type="ECO:0000313" key="4">
    <source>
        <dbReference type="Proteomes" id="UP001145087"/>
    </source>
</evidence>
<feature type="transmembrane region" description="Helical" evidence="1">
    <location>
        <begin position="236"/>
        <end position="258"/>
    </location>
</feature>
<dbReference type="Proteomes" id="UP001145087">
    <property type="component" value="Unassembled WGS sequence"/>
</dbReference>
<proteinExistence type="predicted"/>
<protein>
    <recommendedName>
        <fullName evidence="2">DUF7847 domain-containing protein</fullName>
    </recommendedName>
</protein>
<feature type="transmembrane region" description="Helical" evidence="1">
    <location>
        <begin position="189"/>
        <end position="216"/>
    </location>
</feature>
<dbReference type="AlphaFoldDB" id="A0A9X3F283"/>
<gene>
    <name evidence="3" type="ORF">OU798_02235</name>
</gene>
<name>A0A9X3F283_9BACT</name>
<feature type="transmembrane region" description="Helical" evidence="1">
    <location>
        <begin position="123"/>
        <end position="146"/>
    </location>
</feature>
<keyword evidence="1" id="KW-1133">Transmembrane helix</keyword>
<dbReference type="RefSeq" id="WP_343331476.1">
    <property type="nucleotide sequence ID" value="NZ_JAPOHD010000005.1"/>
</dbReference>
<organism evidence="3 4">
    <name type="scientific">Draconibacterium aestuarii</name>
    <dbReference type="NCBI Taxonomy" id="2998507"/>
    <lineage>
        <taxon>Bacteria</taxon>
        <taxon>Pseudomonadati</taxon>
        <taxon>Bacteroidota</taxon>
        <taxon>Bacteroidia</taxon>
        <taxon>Marinilabiliales</taxon>
        <taxon>Prolixibacteraceae</taxon>
        <taxon>Draconibacterium</taxon>
    </lineage>
</organism>
<evidence type="ECO:0000313" key="3">
    <source>
        <dbReference type="EMBL" id="MCY1719140.1"/>
    </source>
</evidence>
<feature type="transmembrane region" description="Helical" evidence="1">
    <location>
        <begin position="77"/>
        <end position="102"/>
    </location>
</feature>